<evidence type="ECO:0000256" key="1">
    <source>
        <dbReference type="SAM" id="MobiDB-lite"/>
    </source>
</evidence>
<feature type="region of interest" description="Disordered" evidence="1">
    <location>
        <begin position="31"/>
        <end position="98"/>
    </location>
</feature>
<protein>
    <submittedName>
        <fullName evidence="2">Uncharacterized protein</fullName>
    </submittedName>
</protein>
<feature type="compositionally biased region" description="Polar residues" evidence="1">
    <location>
        <begin position="61"/>
        <end position="76"/>
    </location>
</feature>
<proteinExistence type="predicted"/>
<feature type="compositionally biased region" description="Polar residues" evidence="1">
    <location>
        <begin position="31"/>
        <end position="50"/>
    </location>
</feature>
<gene>
    <name evidence="2" type="primary">ORF43483</name>
</gene>
<feature type="non-terminal residue" evidence="2">
    <location>
        <position position="1"/>
    </location>
</feature>
<feature type="compositionally biased region" description="Polar residues" evidence="1">
    <location>
        <begin position="10"/>
        <end position="19"/>
    </location>
</feature>
<name>A0A0B6Z0D3_9EUPU</name>
<organism evidence="2">
    <name type="scientific">Arion vulgaris</name>
    <dbReference type="NCBI Taxonomy" id="1028688"/>
    <lineage>
        <taxon>Eukaryota</taxon>
        <taxon>Metazoa</taxon>
        <taxon>Spiralia</taxon>
        <taxon>Lophotrochozoa</taxon>
        <taxon>Mollusca</taxon>
        <taxon>Gastropoda</taxon>
        <taxon>Heterobranchia</taxon>
        <taxon>Euthyneura</taxon>
        <taxon>Panpulmonata</taxon>
        <taxon>Eupulmonata</taxon>
        <taxon>Stylommatophora</taxon>
        <taxon>Helicina</taxon>
        <taxon>Arionoidea</taxon>
        <taxon>Arionidae</taxon>
        <taxon>Arion</taxon>
    </lineage>
</organism>
<feature type="non-terminal residue" evidence="2">
    <location>
        <position position="163"/>
    </location>
</feature>
<dbReference type="EMBL" id="HACG01014987">
    <property type="protein sequence ID" value="CEK61852.1"/>
    <property type="molecule type" value="Transcribed_RNA"/>
</dbReference>
<accession>A0A0B6Z0D3</accession>
<feature type="region of interest" description="Disordered" evidence="1">
    <location>
        <begin position="1"/>
        <end position="20"/>
    </location>
</feature>
<sequence length="163" mass="18070">LEESNCIGKSHTSSVSSDQGLRFLVDDPKCISSTLHPSEETPTSATTNLDHVSPSHRHSTKQQSSLEAFQITQAHPLQNFDHQPPSDKQNVSDHDMNSFELGIERNIVESSSHCVGNDDNTLAESKKAQFIHTGREDIKYSLPELTSSCRAYLYSTDPKRSVS</sequence>
<evidence type="ECO:0000313" key="2">
    <source>
        <dbReference type="EMBL" id="CEK61852.1"/>
    </source>
</evidence>
<reference evidence="2" key="1">
    <citation type="submission" date="2014-12" db="EMBL/GenBank/DDBJ databases">
        <title>Insight into the proteome of Arion vulgaris.</title>
        <authorList>
            <person name="Aradska J."/>
            <person name="Bulat T."/>
            <person name="Smidak R."/>
            <person name="Sarate P."/>
            <person name="Gangsoo J."/>
            <person name="Sialana F."/>
            <person name="Bilban M."/>
            <person name="Lubec G."/>
        </authorList>
    </citation>
    <scope>NUCLEOTIDE SEQUENCE</scope>
    <source>
        <tissue evidence="2">Skin</tissue>
    </source>
</reference>
<dbReference type="AlphaFoldDB" id="A0A0B6Z0D3"/>